<dbReference type="Pfam" id="PF07731">
    <property type="entry name" value="Cu-oxidase_2"/>
    <property type="match status" value="1"/>
</dbReference>
<dbReference type="InterPro" id="IPR045087">
    <property type="entry name" value="Cu-oxidase_fam"/>
</dbReference>
<evidence type="ECO:0000259" key="4">
    <source>
        <dbReference type="Pfam" id="PF00394"/>
    </source>
</evidence>
<dbReference type="InterPro" id="IPR002355">
    <property type="entry name" value="Cu_oxidase_Cu_BS"/>
</dbReference>
<dbReference type="PROSITE" id="PS00080">
    <property type="entry name" value="MULTICOPPER_OXIDASE2"/>
    <property type="match status" value="1"/>
</dbReference>
<keyword evidence="2" id="KW-0560">Oxidoreductase</keyword>
<evidence type="ECO:0000259" key="6">
    <source>
        <dbReference type="Pfam" id="PF07732"/>
    </source>
</evidence>
<sequence>MVGARAAVSAGGSGPQERGVTRRGALRIGGVGLLGGGAGAAGWWRFGPESALEPRTGAALVEPAVVSSESGLLDVRLVAGRGERLVAGRRADVLGYNDGLPGPTLRVRPGDTLRIELVNRLDAPTNLHVHGLHVSPEGNGDNVFVAVQPGESFEYEHRLPDDHPPGVFWYHPHHHGNVADQVFGGLYGAIVVEDPPDAAGGAEVEVARERVLVVSDISLDESGSLKGASMQDRMMGREGDLVLANGQVMPVLEARPGERERWRVVNACVSRYLELDLGDQQLDLVARDLGPLTEPSAGEAVVLAPGNRADMVLTAVSGSTTVRLVPVDRGESGMGGMMGGDGAASDAVDLLTFEVAGTVVGGGRPLPSPVAARDLRGQEPTRRRELVLETGMGMGGMSFTFGGRAFDPDRTDQEVALEAVEDWTIRNDSSMDHPFHLHVWPMQVLDAGDGPVQDPVWRDVVNVPARGTVTVRVAFDLPGRTVYHCHVLDHEDAGMMGVVRVGG</sequence>
<dbReference type="InterPro" id="IPR001117">
    <property type="entry name" value="Cu-oxidase_2nd"/>
</dbReference>
<comment type="caution">
    <text evidence="7">The sequence shown here is derived from an EMBL/GenBank/DDBJ whole genome shotgun (WGS) entry which is preliminary data.</text>
</comment>
<evidence type="ECO:0000259" key="5">
    <source>
        <dbReference type="Pfam" id="PF07731"/>
    </source>
</evidence>
<name>A0ABT8TT35_9ACTN</name>
<dbReference type="Pfam" id="PF07732">
    <property type="entry name" value="Cu-oxidase_3"/>
    <property type="match status" value="1"/>
</dbReference>
<evidence type="ECO:0000256" key="1">
    <source>
        <dbReference type="ARBA" id="ARBA00022723"/>
    </source>
</evidence>
<dbReference type="PANTHER" id="PTHR11709:SF2">
    <property type="entry name" value="MULTICOPPER OXIDASE LPR1"/>
    <property type="match status" value="1"/>
</dbReference>
<dbReference type="SUPFAM" id="SSF49503">
    <property type="entry name" value="Cupredoxins"/>
    <property type="match status" value="3"/>
</dbReference>
<evidence type="ECO:0000313" key="7">
    <source>
        <dbReference type="EMBL" id="MDO3397116.1"/>
    </source>
</evidence>
<accession>A0ABT8TT35</accession>
<feature type="compositionally biased region" description="Low complexity" evidence="3">
    <location>
        <begin position="1"/>
        <end position="10"/>
    </location>
</feature>
<keyword evidence="1" id="KW-0479">Metal-binding</keyword>
<dbReference type="CDD" id="cd13900">
    <property type="entry name" value="CuRO_3_Tth-MCO_like"/>
    <property type="match status" value="1"/>
</dbReference>
<feature type="region of interest" description="Disordered" evidence="3">
    <location>
        <begin position="1"/>
        <end position="20"/>
    </location>
</feature>
<evidence type="ECO:0000313" key="8">
    <source>
        <dbReference type="Proteomes" id="UP001168363"/>
    </source>
</evidence>
<dbReference type="Proteomes" id="UP001168363">
    <property type="component" value="Unassembled WGS sequence"/>
</dbReference>
<keyword evidence="8" id="KW-1185">Reference proteome</keyword>
<feature type="domain" description="Plastocyanin-like" evidence="6">
    <location>
        <begin position="88"/>
        <end position="196"/>
    </location>
</feature>
<dbReference type="InterPro" id="IPR011706">
    <property type="entry name" value="Cu-oxidase_C"/>
</dbReference>
<dbReference type="Pfam" id="PF00394">
    <property type="entry name" value="Cu-oxidase"/>
    <property type="match status" value="1"/>
</dbReference>
<feature type="domain" description="Plastocyanin-like" evidence="4">
    <location>
        <begin position="236"/>
        <end position="315"/>
    </location>
</feature>
<dbReference type="CDD" id="cd13853">
    <property type="entry name" value="CuRO_1_Tth-MCO_like"/>
    <property type="match status" value="1"/>
</dbReference>
<reference evidence="7" key="1">
    <citation type="submission" date="2023-06" db="EMBL/GenBank/DDBJ databases">
        <title>Genome sequence of Nocardioides sp. SOB44.</title>
        <authorList>
            <person name="Zhang G."/>
        </authorList>
    </citation>
    <scope>NUCLEOTIDE SEQUENCE</scope>
    <source>
        <strain evidence="7">SOB44</strain>
    </source>
</reference>
<protein>
    <submittedName>
        <fullName evidence="7">Multicopper oxidase family protein</fullName>
    </submittedName>
</protein>
<evidence type="ECO:0000256" key="2">
    <source>
        <dbReference type="ARBA" id="ARBA00023002"/>
    </source>
</evidence>
<dbReference type="InterPro" id="IPR011707">
    <property type="entry name" value="Cu-oxidase-like_N"/>
</dbReference>
<evidence type="ECO:0000256" key="3">
    <source>
        <dbReference type="SAM" id="MobiDB-lite"/>
    </source>
</evidence>
<gene>
    <name evidence="7" type="ORF">QWJ41_15420</name>
</gene>
<dbReference type="EMBL" id="JAULSC010000017">
    <property type="protein sequence ID" value="MDO3397116.1"/>
    <property type="molecule type" value="Genomic_DNA"/>
</dbReference>
<organism evidence="7 8">
    <name type="scientific">Nocardioides cremeus</name>
    <dbReference type="NCBI Taxonomy" id="3058044"/>
    <lineage>
        <taxon>Bacteria</taxon>
        <taxon>Bacillati</taxon>
        <taxon>Actinomycetota</taxon>
        <taxon>Actinomycetes</taxon>
        <taxon>Propionibacteriales</taxon>
        <taxon>Nocardioidaceae</taxon>
        <taxon>Nocardioides</taxon>
    </lineage>
</organism>
<dbReference type="Gene3D" id="2.60.40.420">
    <property type="entry name" value="Cupredoxins - blue copper proteins"/>
    <property type="match status" value="3"/>
</dbReference>
<dbReference type="PANTHER" id="PTHR11709">
    <property type="entry name" value="MULTI-COPPER OXIDASE"/>
    <property type="match status" value="1"/>
</dbReference>
<feature type="domain" description="Plastocyanin-like" evidence="5">
    <location>
        <begin position="400"/>
        <end position="501"/>
    </location>
</feature>
<dbReference type="InterPro" id="IPR008972">
    <property type="entry name" value="Cupredoxin"/>
</dbReference>
<proteinExistence type="predicted"/>